<dbReference type="GO" id="GO:0005886">
    <property type="term" value="C:plasma membrane"/>
    <property type="evidence" value="ECO:0007669"/>
    <property type="project" value="UniProtKB-SubCell"/>
</dbReference>
<evidence type="ECO:0000256" key="8">
    <source>
        <dbReference type="ARBA" id="ARBA00024235"/>
    </source>
</evidence>
<evidence type="ECO:0000259" key="10">
    <source>
        <dbReference type="Pfam" id="PF09976"/>
    </source>
</evidence>
<reference evidence="11 12" key="2">
    <citation type="submission" date="2016-03" db="EMBL/GenBank/DDBJ databases">
        <title>New uncultured bacterium of the family Gallionellaceae from acid mine drainage: description and reconstruction of genome based on metagenomic analysis of microbial community.</title>
        <authorList>
            <person name="Kadnikov V."/>
            <person name="Ivasenko D."/>
            <person name="Beletsky A."/>
            <person name="Mardanov A."/>
            <person name="Danilova E."/>
            <person name="Pimenov N."/>
            <person name="Karnachuk O."/>
            <person name="Ravin N."/>
        </authorList>
    </citation>
    <scope>NUCLEOTIDE SEQUENCE [LARGE SCALE GENOMIC DNA]</scope>
    <source>
        <strain evidence="11">ShG14-8</strain>
    </source>
</reference>
<dbReference type="AlphaFoldDB" id="A0A139BWC5"/>
<evidence type="ECO:0000256" key="3">
    <source>
        <dbReference type="ARBA" id="ARBA00022692"/>
    </source>
</evidence>
<dbReference type="InterPro" id="IPR018704">
    <property type="entry name" value="SecYEG/CpoB_TPR"/>
</dbReference>
<feature type="transmembrane region" description="Helical" evidence="9">
    <location>
        <begin position="25"/>
        <end position="43"/>
    </location>
</feature>
<gene>
    <name evidence="11" type="ORF">AWT59_0705</name>
</gene>
<proteinExistence type="inferred from homology"/>
<comment type="subcellular location">
    <subcellularLocation>
        <location evidence="1">Cell membrane</location>
        <topology evidence="1">Single-pass type II membrane protein</topology>
    </subcellularLocation>
</comment>
<sequence length="212" mass="23699">MAALDLQEQEQLDALKAWWNDNSNWILVTVITVFVAMGGWRGWQYYQQKQSSEASSLYQQEIEQIASKDPKRVNDAAAAVMDKFASTAYAPRAALLAAQVNGLSNDMARARTQLQWVIDHASEATVRDVARLRLATVLLDDKDYPGALKQLDEKHAEAFDGLYADLRGDVFSAQGKAAEARSAYKLAYDKIDPQSMYRSLIMMKMDVLGEAK</sequence>
<protein>
    <recommendedName>
        <fullName evidence="8">Ancillary SecYEG translocon subunit</fullName>
    </recommendedName>
</protein>
<evidence type="ECO:0000256" key="4">
    <source>
        <dbReference type="ARBA" id="ARBA00022989"/>
    </source>
</evidence>
<evidence type="ECO:0000256" key="7">
    <source>
        <dbReference type="ARBA" id="ARBA00024197"/>
    </source>
</evidence>
<organism evidence="11 12">
    <name type="scientific">Candidatus Gallionella acididurans</name>
    <dbReference type="NCBI Taxonomy" id="1796491"/>
    <lineage>
        <taxon>Bacteria</taxon>
        <taxon>Pseudomonadati</taxon>
        <taxon>Pseudomonadota</taxon>
        <taxon>Betaproteobacteria</taxon>
        <taxon>Nitrosomonadales</taxon>
        <taxon>Gallionellaceae</taxon>
        <taxon>Gallionella</taxon>
    </lineage>
</organism>
<dbReference type="InterPro" id="IPR011990">
    <property type="entry name" value="TPR-like_helical_dom_sf"/>
</dbReference>
<comment type="similarity">
    <text evidence="7">Belongs to the YfgM family.</text>
</comment>
<dbReference type="EMBL" id="LSLI01000010">
    <property type="protein sequence ID" value="KXS33148.1"/>
    <property type="molecule type" value="Genomic_DNA"/>
</dbReference>
<dbReference type="PANTHER" id="PTHR38035">
    <property type="entry name" value="UPF0070 PROTEIN YFGM"/>
    <property type="match status" value="1"/>
</dbReference>
<dbReference type="GO" id="GO:0044877">
    <property type="term" value="F:protein-containing complex binding"/>
    <property type="evidence" value="ECO:0007669"/>
    <property type="project" value="InterPro"/>
</dbReference>
<name>A0A139BWC5_9PROT</name>
<dbReference type="PIRSF" id="PIRSF006170">
    <property type="entry name" value="YfgM"/>
    <property type="match status" value="1"/>
</dbReference>
<dbReference type="InterPro" id="IPR026039">
    <property type="entry name" value="YfgM"/>
</dbReference>
<evidence type="ECO:0000256" key="1">
    <source>
        <dbReference type="ARBA" id="ARBA00004401"/>
    </source>
</evidence>
<feature type="domain" description="Ancillary SecYEG translocon subunit/Cell division coordinator CpoB TPR" evidence="10">
    <location>
        <begin position="16"/>
        <end position="209"/>
    </location>
</feature>
<accession>A0A139BWC5</accession>
<reference evidence="11 12" key="1">
    <citation type="submission" date="2016-02" db="EMBL/GenBank/DDBJ databases">
        <authorList>
            <person name="Wen L."/>
            <person name="He K."/>
            <person name="Yang H."/>
        </authorList>
    </citation>
    <scope>NUCLEOTIDE SEQUENCE [LARGE SCALE GENOMIC DNA]</scope>
    <source>
        <strain evidence="11">ShG14-8</strain>
    </source>
</reference>
<evidence type="ECO:0000256" key="6">
    <source>
        <dbReference type="ARBA" id="ARBA00023186"/>
    </source>
</evidence>
<keyword evidence="6" id="KW-0143">Chaperone</keyword>
<comment type="caution">
    <text evidence="11">The sequence shown here is derived from an EMBL/GenBank/DDBJ whole genome shotgun (WGS) entry which is preliminary data.</text>
</comment>
<dbReference type="SUPFAM" id="SSF48452">
    <property type="entry name" value="TPR-like"/>
    <property type="match status" value="1"/>
</dbReference>
<keyword evidence="4 9" id="KW-1133">Transmembrane helix</keyword>
<keyword evidence="5 9" id="KW-0472">Membrane</keyword>
<dbReference type="Proteomes" id="UP000070578">
    <property type="component" value="Unassembled WGS sequence"/>
</dbReference>
<evidence type="ECO:0000256" key="9">
    <source>
        <dbReference type="SAM" id="Phobius"/>
    </source>
</evidence>
<evidence type="ECO:0000256" key="5">
    <source>
        <dbReference type="ARBA" id="ARBA00023136"/>
    </source>
</evidence>
<evidence type="ECO:0000313" key="11">
    <source>
        <dbReference type="EMBL" id="KXS33148.1"/>
    </source>
</evidence>
<evidence type="ECO:0000313" key="12">
    <source>
        <dbReference type="Proteomes" id="UP000070578"/>
    </source>
</evidence>
<dbReference type="Pfam" id="PF09976">
    <property type="entry name" value="TPR_21"/>
    <property type="match status" value="1"/>
</dbReference>
<evidence type="ECO:0000256" key="2">
    <source>
        <dbReference type="ARBA" id="ARBA00022475"/>
    </source>
</evidence>
<dbReference type="PANTHER" id="PTHR38035:SF1">
    <property type="entry name" value="ANCILLARY SECYEG TRANSLOCON SUBUNIT"/>
    <property type="match status" value="1"/>
</dbReference>
<keyword evidence="3 9" id="KW-0812">Transmembrane</keyword>
<dbReference type="Gene3D" id="1.25.40.10">
    <property type="entry name" value="Tetratricopeptide repeat domain"/>
    <property type="match status" value="1"/>
</dbReference>
<keyword evidence="2" id="KW-1003">Cell membrane</keyword>